<proteinExistence type="predicted"/>
<dbReference type="Proteomes" id="UP000614200">
    <property type="component" value="Unassembled WGS sequence"/>
</dbReference>
<evidence type="ECO:0000256" key="1">
    <source>
        <dbReference type="SAM" id="Phobius"/>
    </source>
</evidence>
<dbReference type="EMBL" id="JADKNH010000001">
    <property type="protein sequence ID" value="MBF4691852.1"/>
    <property type="molecule type" value="Genomic_DNA"/>
</dbReference>
<organism evidence="3 4">
    <name type="scientific">Fusibacter ferrireducens</name>
    <dbReference type="NCBI Taxonomy" id="2785058"/>
    <lineage>
        <taxon>Bacteria</taxon>
        <taxon>Bacillati</taxon>
        <taxon>Bacillota</taxon>
        <taxon>Clostridia</taxon>
        <taxon>Eubacteriales</taxon>
        <taxon>Eubacteriales Family XII. Incertae Sedis</taxon>
        <taxon>Fusibacter</taxon>
    </lineage>
</organism>
<keyword evidence="4" id="KW-1185">Reference proteome</keyword>
<dbReference type="InterPro" id="IPR031564">
    <property type="entry name" value="Flp1-like"/>
</dbReference>
<keyword evidence="1" id="KW-0472">Membrane</keyword>
<feature type="transmembrane region" description="Helical" evidence="1">
    <location>
        <begin position="23"/>
        <end position="42"/>
    </location>
</feature>
<name>A0ABR9ZN03_9FIRM</name>
<dbReference type="Pfam" id="PF16982">
    <property type="entry name" value="Flp1_like"/>
    <property type="match status" value="1"/>
</dbReference>
<comment type="caution">
    <text evidence="3">The sequence shown here is derived from an EMBL/GenBank/DDBJ whole genome shotgun (WGS) entry which is preliminary data.</text>
</comment>
<evidence type="ECO:0000313" key="3">
    <source>
        <dbReference type="EMBL" id="MBF4691852.1"/>
    </source>
</evidence>
<accession>A0ABR9ZN03</accession>
<evidence type="ECO:0000259" key="2">
    <source>
        <dbReference type="Pfam" id="PF16982"/>
    </source>
</evidence>
<evidence type="ECO:0000313" key="4">
    <source>
        <dbReference type="Proteomes" id="UP000614200"/>
    </source>
</evidence>
<reference evidence="3 4" key="1">
    <citation type="submission" date="2020-11" db="EMBL/GenBank/DDBJ databases">
        <title>Fusibacter basophilias sp. nov.</title>
        <authorList>
            <person name="Qiu D."/>
        </authorList>
    </citation>
    <scope>NUCLEOTIDE SEQUENCE [LARGE SCALE GENOMIC DNA]</scope>
    <source>
        <strain evidence="3 4">Q10-2</strain>
    </source>
</reference>
<keyword evidence="1" id="KW-0812">Transmembrane</keyword>
<keyword evidence="1" id="KW-1133">Transmembrane helix</keyword>
<feature type="domain" description="Putative Flagellin Flp1-like" evidence="2">
    <location>
        <begin position="17"/>
        <end position="53"/>
    </location>
</feature>
<protein>
    <recommendedName>
        <fullName evidence="2">Putative Flagellin Flp1-like domain-containing protein</fullName>
    </recommendedName>
</protein>
<sequence length="65" mass="7107">MPLLPKSVYCAIKSVNLKDERGLGTIEMVVLMAVLIGAAFLFKDLIKSVFDRLKAVIDGKGLENL</sequence>
<gene>
    <name evidence="3" type="ORF">ISU02_01915</name>
</gene>